<evidence type="ECO:0000256" key="1">
    <source>
        <dbReference type="ARBA" id="ARBA00004651"/>
    </source>
</evidence>
<feature type="signal peptide" evidence="10">
    <location>
        <begin position="1"/>
        <end position="17"/>
    </location>
</feature>
<evidence type="ECO:0000313" key="13">
    <source>
        <dbReference type="Proteomes" id="UP000695000"/>
    </source>
</evidence>
<feature type="transmembrane region" description="Helical" evidence="9">
    <location>
        <begin position="580"/>
        <end position="604"/>
    </location>
</feature>
<dbReference type="Proteomes" id="UP000695000">
    <property type="component" value="Unplaced"/>
</dbReference>
<dbReference type="PANTHER" id="PTHR42643:SF33">
    <property type="entry name" value="GLUTAMATE RECEPTOR 2-LIKE PROTEIN"/>
    <property type="match status" value="1"/>
</dbReference>
<evidence type="ECO:0000313" key="14">
    <source>
        <dbReference type="RefSeq" id="XP_017775074.1"/>
    </source>
</evidence>
<comment type="subcellular location">
    <subcellularLocation>
        <location evidence="1">Cell membrane</location>
        <topology evidence="1">Multi-pass membrane protein</topology>
    </subcellularLocation>
</comment>
<keyword evidence="13" id="KW-1185">Reference proteome</keyword>
<dbReference type="Gene3D" id="3.40.190.10">
    <property type="entry name" value="Periplasmic binding protein-like II"/>
    <property type="match status" value="1"/>
</dbReference>
<accession>A0ABM1MKH4</accession>
<keyword evidence="8" id="KW-0325">Glycoprotein</keyword>
<dbReference type="Gene3D" id="1.10.287.70">
    <property type="match status" value="1"/>
</dbReference>
<name>A0ABM1MKH4_NICVS</name>
<comment type="similarity">
    <text evidence="2">Belongs to the glutamate-gated ion channel (TC 1.A.10.1) family.</text>
</comment>
<feature type="chain" id="PRO_5045942777" evidence="10">
    <location>
        <begin position="18"/>
        <end position="630"/>
    </location>
</feature>
<evidence type="ECO:0000256" key="2">
    <source>
        <dbReference type="ARBA" id="ARBA00008685"/>
    </source>
</evidence>
<dbReference type="InterPro" id="IPR052192">
    <property type="entry name" value="Insect_Ionotropic_Sensory_Rcpt"/>
</dbReference>
<feature type="domain" description="Ionotropic glutamate receptor C-terminal" evidence="11">
    <location>
        <begin position="326"/>
        <end position="591"/>
    </location>
</feature>
<feature type="domain" description="Ionotropic receptor 75a N-terminal" evidence="12">
    <location>
        <begin position="19"/>
        <end position="201"/>
    </location>
</feature>
<evidence type="ECO:0000256" key="7">
    <source>
        <dbReference type="ARBA" id="ARBA00023170"/>
    </source>
</evidence>
<evidence type="ECO:0000256" key="10">
    <source>
        <dbReference type="SAM" id="SignalP"/>
    </source>
</evidence>
<feature type="transmembrane region" description="Helical" evidence="9">
    <location>
        <begin position="386"/>
        <end position="406"/>
    </location>
</feature>
<keyword evidence="10" id="KW-0732">Signal</keyword>
<evidence type="ECO:0000256" key="8">
    <source>
        <dbReference type="ARBA" id="ARBA00023180"/>
    </source>
</evidence>
<sequence>MKVALWILFFLAKFVHSEMDLSVVEKYFQYRNIKSATILTCFNKKDRLNLFRQLITVNANLIILDMSDANFDLKTSDVSRAENKHLGLLIDMYCPEAVDVLDLCSKYNAFNVVHHWLIFLPTYDLQAIFQNVSMTIASDVTAVVKSKDHWDVFDIYNQAFRHGGKLKIYFQQCLFDRFHGERISLYWRRKNMTGVTFKAMVVLPRKFEGSLLDHLMSDEHREVNTFNRFHSLLVYHVRDFYNFTLDMSWTPSWGFILPNGTFDGLVRALQIGAVDFGATPLFVKPERLPFVDYGRPTWILRSAFIFKRPKRPASFEVFLRPLDGMVWCLTVISIILIVVLFKISLNSERRIKVNANIEFENTWSSLFLCAIGAICQQGSSAAPKSITTRVLFIFMFIFTILLYQFYSASIVSTLLMTPEKFIKTIDDLIRSHIYLSCEDTLYNRDYLAKIKNRTFVKLLEDKALKWGNESFYMEPEMGLRLVAKGDFAYQVEMATAYPIIKRTFDDDTICSLDAIELLSMKQTFQALPKGSPFKDMMNTILQKIAENGLLRRQLNHWSESEPACIRATSAIASSVSIEEFYPALSVLAIGLILSINILLVEVFINYRSLRQTKSRTIPEHRTADRDRLYE</sequence>
<keyword evidence="4 9" id="KW-0812">Transmembrane</keyword>
<reference evidence="14" key="1">
    <citation type="submission" date="2025-08" db="UniProtKB">
        <authorList>
            <consortium name="RefSeq"/>
        </authorList>
    </citation>
    <scope>IDENTIFICATION</scope>
    <source>
        <tissue evidence="14">Whole Larva</tissue>
    </source>
</reference>
<evidence type="ECO:0000256" key="5">
    <source>
        <dbReference type="ARBA" id="ARBA00022989"/>
    </source>
</evidence>
<evidence type="ECO:0000256" key="3">
    <source>
        <dbReference type="ARBA" id="ARBA00022475"/>
    </source>
</evidence>
<dbReference type="PANTHER" id="PTHR42643">
    <property type="entry name" value="IONOTROPIC RECEPTOR 20A-RELATED"/>
    <property type="match status" value="1"/>
</dbReference>
<organism evidence="13 14">
    <name type="scientific">Nicrophorus vespilloides</name>
    <name type="common">Boreal carrion beetle</name>
    <dbReference type="NCBI Taxonomy" id="110193"/>
    <lineage>
        <taxon>Eukaryota</taxon>
        <taxon>Metazoa</taxon>
        <taxon>Ecdysozoa</taxon>
        <taxon>Arthropoda</taxon>
        <taxon>Hexapoda</taxon>
        <taxon>Insecta</taxon>
        <taxon>Pterygota</taxon>
        <taxon>Neoptera</taxon>
        <taxon>Endopterygota</taxon>
        <taxon>Coleoptera</taxon>
        <taxon>Polyphaga</taxon>
        <taxon>Staphyliniformia</taxon>
        <taxon>Silphidae</taxon>
        <taxon>Nicrophorinae</taxon>
        <taxon>Nicrophorus</taxon>
    </lineage>
</organism>
<keyword evidence="5 9" id="KW-1133">Transmembrane helix</keyword>
<proteinExistence type="inferred from homology"/>
<dbReference type="RefSeq" id="XP_017775074.1">
    <property type="nucleotide sequence ID" value="XM_017919585.1"/>
</dbReference>
<feature type="transmembrane region" description="Helical" evidence="9">
    <location>
        <begin position="324"/>
        <end position="343"/>
    </location>
</feature>
<evidence type="ECO:0000259" key="11">
    <source>
        <dbReference type="Pfam" id="PF00060"/>
    </source>
</evidence>
<evidence type="ECO:0000256" key="6">
    <source>
        <dbReference type="ARBA" id="ARBA00023136"/>
    </source>
</evidence>
<protein>
    <submittedName>
        <fullName evidence="14">Glutamate receptor ionotropic, kainate 2-like isoform X1</fullName>
    </submittedName>
</protein>
<keyword evidence="3" id="KW-1003">Cell membrane</keyword>
<gene>
    <name evidence="14" type="primary">LOC108561581</name>
</gene>
<dbReference type="SUPFAM" id="SSF53850">
    <property type="entry name" value="Periplasmic binding protein-like II"/>
    <property type="match status" value="1"/>
</dbReference>
<dbReference type="Pfam" id="PF24576">
    <property type="entry name" value="IR75A_N"/>
    <property type="match status" value="1"/>
</dbReference>
<dbReference type="Pfam" id="PF00060">
    <property type="entry name" value="Lig_chan"/>
    <property type="match status" value="1"/>
</dbReference>
<dbReference type="GeneID" id="108561581"/>
<dbReference type="InterPro" id="IPR057074">
    <property type="entry name" value="IR75A_N"/>
</dbReference>
<keyword evidence="6 9" id="KW-0472">Membrane</keyword>
<dbReference type="InterPro" id="IPR001320">
    <property type="entry name" value="Iontro_rcpt_C"/>
</dbReference>
<evidence type="ECO:0000256" key="9">
    <source>
        <dbReference type="SAM" id="Phobius"/>
    </source>
</evidence>
<evidence type="ECO:0000259" key="12">
    <source>
        <dbReference type="Pfam" id="PF24576"/>
    </source>
</evidence>
<keyword evidence="7" id="KW-0675">Receptor</keyword>
<evidence type="ECO:0000256" key="4">
    <source>
        <dbReference type="ARBA" id="ARBA00022692"/>
    </source>
</evidence>